<evidence type="ECO:0000256" key="1">
    <source>
        <dbReference type="ARBA" id="ARBA00022670"/>
    </source>
</evidence>
<keyword evidence="1" id="KW-0645">Protease</keyword>
<dbReference type="Pfam" id="PF01546">
    <property type="entry name" value="Peptidase_M20"/>
    <property type="match status" value="1"/>
</dbReference>
<gene>
    <name evidence="5" type="primary">CNDP2</name>
</gene>
<evidence type="ECO:0000313" key="4">
    <source>
        <dbReference type="Proteomes" id="UP000000715"/>
    </source>
</evidence>
<dbReference type="RefSeq" id="XP_044941162.1">
    <property type="nucleotide sequence ID" value="XM_045085227.1"/>
</dbReference>
<dbReference type="Gene3D" id="3.40.630.10">
    <property type="entry name" value="Zn peptidases"/>
    <property type="match status" value="1"/>
</dbReference>
<dbReference type="InterPro" id="IPR002933">
    <property type="entry name" value="Peptidase_M20"/>
</dbReference>
<dbReference type="GO" id="GO:0046872">
    <property type="term" value="F:metal ion binding"/>
    <property type="evidence" value="ECO:0007669"/>
    <property type="project" value="UniProtKB-KW"/>
</dbReference>
<dbReference type="SUPFAM" id="SSF53187">
    <property type="entry name" value="Zn-dependent exopeptidases"/>
    <property type="match status" value="1"/>
</dbReference>
<dbReference type="PANTHER" id="PTHR43270:SF11">
    <property type="entry name" value="CYTOSOLIC NON-SPECIFIC DIPEPTIDASE"/>
    <property type="match status" value="1"/>
</dbReference>
<evidence type="ECO:0000313" key="5">
    <source>
        <dbReference type="RefSeq" id="XP_044941162.1"/>
    </source>
</evidence>
<sequence length="234" mass="25969">MTDLITLMGCLVDKKGKILIPGINEAVAPVTEEELELYDQIDFDLEEYARDVGTETLLHSCKKDILMHRWRYPSLSLHGIEGAFSGSGAKTVIPRKVVGKFSIRLVPNMTPEVVSEQVTSYLTKKFADLHSPNKFKVYMGHGGKPWVSDFNHPHYMAGRRALKTVFGVEPDLTREGGSIPVTLTFQAATGKNVMLLPVGSADDGAHSQNEKLNRLNYIEGTKMLAAYLYEVSQL</sequence>
<dbReference type="Proteomes" id="UP000000715">
    <property type="component" value="Unplaced"/>
</dbReference>
<dbReference type="GO" id="GO:0006508">
    <property type="term" value="P:proteolysis"/>
    <property type="evidence" value="ECO:0007669"/>
    <property type="project" value="UniProtKB-KW"/>
</dbReference>
<keyword evidence="4" id="KW-1185">Reference proteome</keyword>
<evidence type="ECO:0000256" key="2">
    <source>
        <dbReference type="ARBA" id="ARBA00022723"/>
    </source>
</evidence>
<name>A0A8U0SGA3_MUSPF</name>
<evidence type="ECO:0000256" key="3">
    <source>
        <dbReference type="ARBA" id="ARBA00022801"/>
    </source>
</evidence>
<dbReference type="GO" id="GO:0005829">
    <property type="term" value="C:cytosol"/>
    <property type="evidence" value="ECO:0007669"/>
    <property type="project" value="TreeGrafter"/>
</dbReference>
<keyword evidence="3" id="KW-0378">Hydrolase</keyword>
<reference evidence="5" key="1">
    <citation type="submission" date="2025-08" db="UniProtKB">
        <authorList>
            <consortium name="RefSeq"/>
        </authorList>
    </citation>
    <scope>IDENTIFICATION</scope>
    <source>
        <tissue evidence="5">Brain</tissue>
    </source>
</reference>
<dbReference type="AlphaFoldDB" id="A0A8U0SGA3"/>
<dbReference type="GeneID" id="101692016"/>
<organism evidence="4 5">
    <name type="scientific">Mustela putorius furo</name>
    <name type="common">European domestic ferret</name>
    <name type="synonym">Mustela furo</name>
    <dbReference type="NCBI Taxonomy" id="9669"/>
    <lineage>
        <taxon>Eukaryota</taxon>
        <taxon>Metazoa</taxon>
        <taxon>Chordata</taxon>
        <taxon>Craniata</taxon>
        <taxon>Vertebrata</taxon>
        <taxon>Euteleostomi</taxon>
        <taxon>Mammalia</taxon>
        <taxon>Eutheria</taxon>
        <taxon>Laurasiatheria</taxon>
        <taxon>Carnivora</taxon>
        <taxon>Caniformia</taxon>
        <taxon>Musteloidea</taxon>
        <taxon>Mustelidae</taxon>
        <taxon>Mustelinae</taxon>
        <taxon>Mustela</taxon>
    </lineage>
</organism>
<dbReference type="InterPro" id="IPR051458">
    <property type="entry name" value="Cyt/Met_Dipeptidase"/>
</dbReference>
<dbReference type="CTD" id="55748"/>
<keyword evidence="2" id="KW-0479">Metal-binding</keyword>
<dbReference type="PANTHER" id="PTHR43270">
    <property type="entry name" value="BETA-ALA-HIS DIPEPTIDASE"/>
    <property type="match status" value="1"/>
</dbReference>
<dbReference type="GO" id="GO:0016805">
    <property type="term" value="F:dipeptidase activity"/>
    <property type="evidence" value="ECO:0007669"/>
    <property type="project" value="TreeGrafter"/>
</dbReference>
<accession>A0A8U0SGA3</accession>
<dbReference type="Gene3D" id="3.30.70.360">
    <property type="match status" value="1"/>
</dbReference>
<proteinExistence type="predicted"/>
<protein>
    <submittedName>
        <fullName evidence="5">Cytosolic non-specific dipeptidase isoform X3</fullName>
    </submittedName>
</protein>